<evidence type="ECO:0000256" key="1">
    <source>
        <dbReference type="ARBA" id="ARBA00008093"/>
    </source>
</evidence>
<keyword evidence="2" id="KW-0409">Iron storage</keyword>
<feature type="domain" description="Ferritin/DPS" evidence="4">
    <location>
        <begin position="12"/>
        <end position="140"/>
    </location>
</feature>
<dbReference type="InterPro" id="IPR008331">
    <property type="entry name" value="Ferritin_DPS_dom"/>
</dbReference>
<dbReference type="Proteomes" id="UP000254156">
    <property type="component" value="Unassembled WGS sequence"/>
</dbReference>
<dbReference type="GO" id="GO:0004322">
    <property type="term" value="F:ferroxidase activity"/>
    <property type="evidence" value="ECO:0007669"/>
    <property type="project" value="UniProtKB-EC"/>
</dbReference>
<evidence type="ECO:0000256" key="2">
    <source>
        <dbReference type="ARBA" id="ARBA00022434"/>
    </source>
</evidence>
<proteinExistence type="inferred from homology"/>
<evidence type="ECO:0000313" key="6">
    <source>
        <dbReference type="Proteomes" id="UP000254156"/>
    </source>
</evidence>
<dbReference type="InterPro" id="IPR012347">
    <property type="entry name" value="Ferritin-like"/>
</dbReference>
<dbReference type="AlphaFoldDB" id="A0A379E9G5"/>
<dbReference type="GO" id="GO:0006826">
    <property type="term" value="P:iron ion transport"/>
    <property type="evidence" value="ECO:0007669"/>
    <property type="project" value="InterPro"/>
</dbReference>
<evidence type="ECO:0000256" key="3">
    <source>
        <dbReference type="ARBA" id="ARBA00023004"/>
    </source>
</evidence>
<dbReference type="InterPro" id="IPR002024">
    <property type="entry name" value="Bacterioferritin"/>
</dbReference>
<accession>A0A379E9G5</accession>
<dbReference type="EMBL" id="UGTF01000002">
    <property type="protein sequence ID" value="SUB89100.1"/>
    <property type="molecule type" value="Genomic_DNA"/>
</dbReference>
<dbReference type="GO" id="GO:0006879">
    <property type="term" value="P:intracellular iron ion homeostasis"/>
    <property type="evidence" value="ECO:0007669"/>
    <property type="project" value="UniProtKB-KW"/>
</dbReference>
<dbReference type="SUPFAM" id="SSF47240">
    <property type="entry name" value="Ferritin-like"/>
    <property type="match status" value="1"/>
</dbReference>
<protein>
    <submittedName>
        <fullName evidence="5">Bacterioferritin</fullName>
        <ecNumber evidence="5">1.16.3.1</ecNumber>
    </submittedName>
</protein>
<comment type="similarity">
    <text evidence="1">Belongs to the bacterioferritin family.</text>
</comment>
<gene>
    <name evidence="5" type="primary">bfr</name>
    <name evidence="5" type="ORF">NCTC11632_01197</name>
</gene>
<name>A0A379E9G5_9PORP</name>
<dbReference type="Pfam" id="PF00210">
    <property type="entry name" value="Ferritin"/>
    <property type="match status" value="1"/>
</dbReference>
<evidence type="ECO:0000313" key="5">
    <source>
        <dbReference type="EMBL" id="SUB89100.1"/>
    </source>
</evidence>
<organism evidence="5 6">
    <name type="scientific">Porphyromonas macacae</name>
    <dbReference type="NCBI Taxonomy" id="28115"/>
    <lineage>
        <taxon>Bacteria</taxon>
        <taxon>Pseudomonadati</taxon>
        <taxon>Bacteroidota</taxon>
        <taxon>Bacteroidia</taxon>
        <taxon>Bacteroidales</taxon>
        <taxon>Porphyromonadaceae</taxon>
        <taxon>Porphyromonas</taxon>
    </lineage>
</organism>
<dbReference type="RefSeq" id="WP_036870607.1">
    <property type="nucleotide sequence ID" value="NZ_UGTF01000002.1"/>
</dbReference>
<dbReference type="InterPro" id="IPR009078">
    <property type="entry name" value="Ferritin-like_SF"/>
</dbReference>
<dbReference type="GO" id="GO:0008199">
    <property type="term" value="F:ferric iron binding"/>
    <property type="evidence" value="ECO:0007669"/>
    <property type="project" value="InterPro"/>
</dbReference>
<dbReference type="PRINTS" id="PR00601">
    <property type="entry name" value="BACFERRITIN"/>
</dbReference>
<keyword evidence="5" id="KW-0560">Oxidoreductase</keyword>
<dbReference type="EC" id="1.16.3.1" evidence="5"/>
<dbReference type="Gene3D" id="1.20.1260.10">
    <property type="match status" value="1"/>
</dbReference>
<keyword evidence="3" id="KW-0408">Iron</keyword>
<sequence length="150" mass="17572">MDKEKSIKALQIYITGLTEGALVHKIQGQIFKSQGFVKLGEKYIGHFNEEMEWVEKFVERILDLGGEVKFEAMKNRKIITDPVKYLKEDLKIQSGIDVLYECVNSLTEDPTTHDIMKSYLKDEEEDLYWSQEQVELIEKIGEQNWLLQQL</sequence>
<evidence type="ECO:0000259" key="4">
    <source>
        <dbReference type="Pfam" id="PF00210"/>
    </source>
</evidence>
<reference evidence="5 6" key="1">
    <citation type="submission" date="2018-06" db="EMBL/GenBank/DDBJ databases">
        <authorList>
            <consortium name="Pathogen Informatics"/>
            <person name="Doyle S."/>
        </authorList>
    </citation>
    <scope>NUCLEOTIDE SEQUENCE [LARGE SCALE GENOMIC DNA]</scope>
    <source>
        <strain evidence="5 6">NCTC11632</strain>
    </source>
</reference>